<dbReference type="SMART" id="SM00718">
    <property type="entry name" value="DM4_12"/>
    <property type="match status" value="1"/>
</dbReference>
<feature type="signal peptide" evidence="1">
    <location>
        <begin position="1"/>
        <end position="19"/>
    </location>
</feature>
<keyword evidence="1" id="KW-0732">Signal</keyword>
<name>A0ABD1EZX5_HYPHA</name>
<evidence type="ECO:0000313" key="2">
    <source>
        <dbReference type="EMBL" id="KAL1506606.1"/>
    </source>
</evidence>
<evidence type="ECO:0000256" key="1">
    <source>
        <dbReference type="SAM" id="SignalP"/>
    </source>
</evidence>
<comment type="caution">
    <text evidence="2">The sequence shown here is derived from an EMBL/GenBank/DDBJ whole genome shotgun (WGS) entry which is preliminary data.</text>
</comment>
<dbReference type="InterPro" id="IPR006631">
    <property type="entry name" value="DM4_12"/>
</dbReference>
<dbReference type="Pfam" id="PF07841">
    <property type="entry name" value="DM4_12"/>
    <property type="match status" value="1"/>
</dbReference>
<evidence type="ECO:0000313" key="3">
    <source>
        <dbReference type="Proteomes" id="UP001566132"/>
    </source>
</evidence>
<proteinExistence type="predicted"/>
<dbReference type="EMBL" id="JBDJPC010000004">
    <property type="protein sequence ID" value="KAL1506606.1"/>
    <property type="molecule type" value="Genomic_DNA"/>
</dbReference>
<dbReference type="PANTHER" id="PTHR21398:SF11">
    <property type="entry name" value="HDC15381-RELATED"/>
    <property type="match status" value="1"/>
</dbReference>
<protein>
    <submittedName>
        <fullName evidence="2">Uncharacterized protein</fullName>
    </submittedName>
</protein>
<sequence length="200" mass="23231">MNQYLLFLVFLVQFHLLTSVQIHHRQKRYLLFPFQGTFKTVLSFAIPWKLGPKQEMGVGWNFQFQYPLPYNTTAFSNYPPTLSRSARDKRDSSEIMSDRAMFYRGVESFLERHDINGKQCLLKTICENADYNHFTDESGLLVQILHVFLTPNNGNGVDPMLDPDYSDAQKAGEFGVDCTSSYPDCNMERSFFNLFSIYEN</sequence>
<accession>A0ABD1EZX5</accession>
<organism evidence="2 3">
    <name type="scientific">Hypothenemus hampei</name>
    <name type="common">Coffee berry borer</name>
    <dbReference type="NCBI Taxonomy" id="57062"/>
    <lineage>
        <taxon>Eukaryota</taxon>
        <taxon>Metazoa</taxon>
        <taxon>Ecdysozoa</taxon>
        <taxon>Arthropoda</taxon>
        <taxon>Hexapoda</taxon>
        <taxon>Insecta</taxon>
        <taxon>Pterygota</taxon>
        <taxon>Neoptera</taxon>
        <taxon>Endopterygota</taxon>
        <taxon>Coleoptera</taxon>
        <taxon>Polyphaga</taxon>
        <taxon>Cucujiformia</taxon>
        <taxon>Curculionidae</taxon>
        <taxon>Scolytinae</taxon>
        <taxon>Hypothenemus</taxon>
    </lineage>
</organism>
<keyword evidence="3" id="KW-1185">Reference proteome</keyword>
<feature type="chain" id="PRO_5044893890" evidence="1">
    <location>
        <begin position="20"/>
        <end position="200"/>
    </location>
</feature>
<reference evidence="2 3" key="1">
    <citation type="submission" date="2024-05" db="EMBL/GenBank/DDBJ databases">
        <title>Genetic variation in Jamaican populations of the coffee berry borer (Hypothenemus hampei).</title>
        <authorList>
            <person name="Errbii M."/>
            <person name="Myrie A."/>
        </authorList>
    </citation>
    <scope>NUCLEOTIDE SEQUENCE [LARGE SCALE GENOMIC DNA]</scope>
    <source>
        <strain evidence="2">JA-Hopewell-2020-01-JO</strain>
        <tissue evidence="2">Whole body</tissue>
    </source>
</reference>
<gene>
    <name evidence="2" type="ORF">ABEB36_005935</name>
</gene>
<dbReference type="Proteomes" id="UP001566132">
    <property type="component" value="Unassembled WGS sequence"/>
</dbReference>
<dbReference type="AlphaFoldDB" id="A0ABD1EZX5"/>
<dbReference type="PANTHER" id="PTHR21398">
    <property type="entry name" value="AGAP007094-PA"/>
    <property type="match status" value="1"/>
</dbReference>